<dbReference type="Pfam" id="PF00383">
    <property type="entry name" value="dCMP_cyt_deam_1"/>
    <property type="match status" value="1"/>
</dbReference>
<dbReference type="PANTHER" id="PTHR11086:SF18">
    <property type="entry name" value="DEOXYCYTIDYLATE DEAMINASE"/>
    <property type="match status" value="1"/>
</dbReference>
<evidence type="ECO:0000256" key="6">
    <source>
        <dbReference type="PIRSR" id="PIRSR006019-1"/>
    </source>
</evidence>
<dbReference type="RefSeq" id="YP_003969987.1">
    <property type="nucleotide sequence ID" value="NC_014637.1"/>
</dbReference>
<accession>E3T5C5</accession>
<evidence type="ECO:0000256" key="4">
    <source>
        <dbReference type="ARBA" id="ARBA00022801"/>
    </source>
</evidence>
<keyword evidence="5 7" id="KW-0862">Zinc</keyword>
<dbReference type="GO" id="GO:0004132">
    <property type="term" value="F:dCMP deaminase activity"/>
    <property type="evidence" value="ECO:0007669"/>
    <property type="project" value="InterPro"/>
</dbReference>
<dbReference type="PROSITE" id="PS51747">
    <property type="entry name" value="CYT_DCMP_DEAMINASES_2"/>
    <property type="match status" value="1"/>
</dbReference>
<dbReference type="CDD" id="cd01286">
    <property type="entry name" value="deoxycytidylate_deaminase"/>
    <property type="match status" value="1"/>
</dbReference>
<protein>
    <submittedName>
        <fullName evidence="9">Putative deoxycytidylate deaminase</fullName>
    </submittedName>
</protein>
<feature type="active site" description="Proton donor" evidence="6">
    <location>
        <position position="78"/>
    </location>
</feature>
<dbReference type="GeneID" id="9887757"/>
<dbReference type="EMBL" id="GU244497">
    <property type="protein sequence ID" value="ADO67388.1"/>
    <property type="molecule type" value="Genomic_DNA"/>
</dbReference>
<evidence type="ECO:0000259" key="8">
    <source>
        <dbReference type="PROSITE" id="PS51747"/>
    </source>
</evidence>
<evidence type="ECO:0000313" key="9">
    <source>
        <dbReference type="EMBL" id="ADO67388.1"/>
    </source>
</evidence>
<dbReference type="PIRSF" id="PIRSF006019">
    <property type="entry name" value="dCMP_deaminase"/>
    <property type="match status" value="1"/>
</dbReference>
<dbReference type="GO" id="GO:0008270">
    <property type="term" value="F:zinc ion binding"/>
    <property type="evidence" value="ECO:0007669"/>
    <property type="project" value="InterPro"/>
</dbReference>
<dbReference type="InterPro" id="IPR016473">
    <property type="entry name" value="dCMP_deaminase"/>
</dbReference>
<dbReference type="Gene3D" id="3.40.140.10">
    <property type="entry name" value="Cytidine Deaminase, domain 2"/>
    <property type="match status" value="1"/>
</dbReference>
<dbReference type="InterPro" id="IPR002125">
    <property type="entry name" value="CMP_dCMP_dom"/>
</dbReference>
<dbReference type="GO" id="GO:0006220">
    <property type="term" value="P:pyrimidine nucleotide metabolic process"/>
    <property type="evidence" value="ECO:0007669"/>
    <property type="project" value="InterPro"/>
</dbReference>
<organismHost>
    <name type="scientific">Cafeteria roenbergensis</name>
    <name type="common">Marine flagellate</name>
    <dbReference type="NCBI Taxonomy" id="33653"/>
</organismHost>
<dbReference type="KEGG" id="vg:9887757"/>
<dbReference type="InterPro" id="IPR015517">
    <property type="entry name" value="dCMP_deaminase-rel"/>
</dbReference>
<evidence type="ECO:0000256" key="5">
    <source>
        <dbReference type="ARBA" id="ARBA00022833"/>
    </source>
</evidence>
<dbReference type="SUPFAM" id="SSF53927">
    <property type="entry name" value="Cytidine deaminase-like"/>
    <property type="match status" value="1"/>
</dbReference>
<reference evidence="9 10" key="1">
    <citation type="journal article" date="2010" name="Proc. Natl. Acad. Sci. U.S.A.">
        <title>Giant virus with a remarkable complement of genes infects marine zooplankton.</title>
        <authorList>
            <person name="Fischer M.G."/>
            <person name="Allen M.J."/>
            <person name="Wilson W.H."/>
            <person name="Suttle C.A."/>
        </authorList>
    </citation>
    <scope>NUCLEOTIDE SEQUENCE [LARGE SCALE GENOMIC DNA]</scope>
    <source>
        <strain evidence="9 10">BV-PW1</strain>
    </source>
</reference>
<dbReference type="InterPro" id="IPR035105">
    <property type="entry name" value="Deoxycytidylate_deaminase_dom"/>
</dbReference>
<evidence type="ECO:0000256" key="2">
    <source>
        <dbReference type="ARBA" id="ARBA00006576"/>
    </source>
</evidence>
<dbReference type="InterPro" id="IPR016192">
    <property type="entry name" value="APOBEC/CMP_deaminase_Zn-bd"/>
</dbReference>
<evidence type="ECO:0000256" key="7">
    <source>
        <dbReference type="PIRSR" id="PIRSR006019-2"/>
    </source>
</evidence>
<proteinExistence type="inferred from homology"/>
<dbReference type="Proteomes" id="UP000029781">
    <property type="component" value="Segment"/>
</dbReference>
<evidence type="ECO:0000256" key="1">
    <source>
        <dbReference type="ARBA" id="ARBA00001947"/>
    </source>
</evidence>
<organism evidence="9 10">
    <name type="scientific">Cafeteria roenbergensis virus (strain BV-PW1)</name>
    <name type="common">CroV</name>
    <dbReference type="NCBI Taxonomy" id="693272"/>
    <lineage>
        <taxon>Viruses</taxon>
        <taxon>Varidnaviria</taxon>
        <taxon>Bamfordvirae</taxon>
        <taxon>Nucleocytoviricota</taxon>
        <taxon>Megaviricetes</taxon>
        <taxon>Imitervirales</taxon>
        <taxon>Mimiviridae</taxon>
        <taxon>Aliimimivirinae</taxon>
        <taxon>Rheavirus</taxon>
        <taxon>Rheavirus sinusmexicani</taxon>
    </lineage>
</organism>
<dbReference type="InterPro" id="IPR016193">
    <property type="entry name" value="Cytidine_deaminase-like"/>
</dbReference>
<feature type="binding site" evidence="7">
    <location>
        <position position="104"/>
    </location>
    <ligand>
        <name>Zn(2+)</name>
        <dbReference type="ChEBI" id="CHEBI:29105"/>
        <note>catalytic</note>
    </ligand>
</feature>
<name>E3T5C5_CROVB</name>
<feature type="binding site" evidence="7">
    <location>
        <position position="76"/>
    </location>
    <ligand>
        <name>Zn(2+)</name>
        <dbReference type="ChEBI" id="CHEBI:29105"/>
        <note>catalytic</note>
    </ligand>
</feature>
<sequence length="144" mass="16094">MDLLNSVINKNYRLEWNDYFISIAILTSLRSTSIKKKVGCVIVKNKRIIATGYNGFPPGVEHISILKEGKEINTIHAEQNAISQCAKMGISCENSVLYVTHYPCINCSKIIVASGISTIYYLHNNHNDQSEPVLTLANIKIIKI</sequence>
<comment type="similarity">
    <text evidence="2">Belongs to the cytidine and deoxycytidylate deaminase family.</text>
</comment>
<dbReference type="PANTHER" id="PTHR11086">
    <property type="entry name" value="DEOXYCYTIDYLATE DEAMINASE-RELATED"/>
    <property type="match status" value="1"/>
</dbReference>
<evidence type="ECO:0000256" key="3">
    <source>
        <dbReference type="ARBA" id="ARBA00022723"/>
    </source>
</evidence>
<comment type="cofactor">
    <cofactor evidence="1 7">
        <name>Zn(2+)</name>
        <dbReference type="ChEBI" id="CHEBI:29105"/>
    </cofactor>
</comment>
<evidence type="ECO:0000313" key="10">
    <source>
        <dbReference type="Proteomes" id="UP000029781"/>
    </source>
</evidence>
<keyword evidence="4" id="KW-0378">Hydrolase</keyword>
<keyword evidence="3 7" id="KW-0479">Metal-binding</keyword>
<feature type="binding site" evidence="7">
    <location>
        <position position="107"/>
    </location>
    <ligand>
        <name>Zn(2+)</name>
        <dbReference type="ChEBI" id="CHEBI:29105"/>
        <note>catalytic</note>
    </ligand>
</feature>
<dbReference type="OrthoDB" id="10605at10239"/>
<feature type="domain" description="CMP/dCMP-type deaminase" evidence="8">
    <location>
        <begin position="15"/>
        <end position="133"/>
    </location>
</feature>
<gene>
    <name evidence="9" type="ORF">crov354</name>
</gene>
<dbReference type="PROSITE" id="PS00903">
    <property type="entry name" value="CYT_DCMP_DEAMINASES_1"/>
    <property type="match status" value="1"/>
</dbReference>
<keyword evidence="10" id="KW-1185">Reference proteome</keyword>